<name>A0A7J8UQN9_9ROSI</name>
<organism evidence="1 2">
    <name type="scientific">Gossypium klotzschianum</name>
    <dbReference type="NCBI Taxonomy" id="34286"/>
    <lineage>
        <taxon>Eukaryota</taxon>
        <taxon>Viridiplantae</taxon>
        <taxon>Streptophyta</taxon>
        <taxon>Embryophyta</taxon>
        <taxon>Tracheophyta</taxon>
        <taxon>Spermatophyta</taxon>
        <taxon>Magnoliopsida</taxon>
        <taxon>eudicotyledons</taxon>
        <taxon>Gunneridae</taxon>
        <taxon>Pentapetalae</taxon>
        <taxon>rosids</taxon>
        <taxon>malvids</taxon>
        <taxon>Malvales</taxon>
        <taxon>Malvaceae</taxon>
        <taxon>Malvoideae</taxon>
        <taxon>Gossypium</taxon>
    </lineage>
</organism>
<dbReference type="EMBL" id="JABFAB010000007">
    <property type="protein sequence ID" value="MBA0652825.1"/>
    <property type="molecule type" value="Genomic_DNA"/>
</dbReference>
<reference evidence="1 2" key="1">
    <citation type="journal article" date="2019" name="Genome Biol. Evol.">
        <title>Insights into the evolution of the New World diploid cottons (Gossypium, subgenus Houzingenia) based on genome sequencing.</title>
        <authorList>
            <person name="Grover C.E."/>
            <person name="Arick M.A. 2nd"/>
            <person name="Thrash A."/>
            <person name="Conover J.L."/>
            <person name="Sanders W.S."/>
            <person name="Peterson D.G."/>
            <person name="Frelichowski J.E."/>
            <person name="Scheffler J.A."/>
            <person name="Scheffler B.E."/>
            <person name="Wendel J.F."/>
        </authorList>
    </citation>
    <scope>NUCLEOTIDE SEQUENCE [LARGE SCALE GENOMIC DNA]</scope>
    <source>
        <strain evidence="1">57</strain>
        <tissue evidence="1">Leaf</tissue>
    </source>
</reference>
<dbReference type="Proteomes" id="UP000593573">
    <property type="component" value="Unassembled WGS sequence"/>
</dbReference>
<gene>
    <name evidence="1" type="ORF">Goklo_020051</name>
</gene>
<evidence type="ECO:0000313" key="1">
    <source>
        <dbReference type="EMBL" id="MBA0652825.1"/>
    </source>
</evidence>
<sequence length="37" mass="4549">MEIKKFMSIRIHLDVTIMLKRKKKIQIGKDRIVYARF</sequence>
<proteinExistence type="predicted"/>
<dbReference type="AlphaFoldDB" id="A0A7J8UQN9"/>
<accession>A0A7J8UQN9</accession>
<keyword evidence="2" id="KW-1185">Reference proteome</keyword>
<evidence type="ECO:0000313" key="2">
    <source>
        <dbReference type="Proteomes" id="UP000593573"/>
    </source>
</evidence>
<protein>
    <submittedName>
        <fullName evidence="1">Uncharacterized protein</fullName>
    </submittedName>
</protein>
<comment type="caution">
    <text evidence="1">The sequence shown here is derived from an EMBL/GenBank/DDBJ whole genome shotgun (WGS) entry which is preliminary data.</text>
</comment>